<dbReference type="RefSeq" id="WP_138770625.1">
    <property type="nucleotide sequence ID" value="NZ_JBHSSX010000125.1"/>
</dbReference>
<accession>A0ABY2XS64</accession>
<reference evidence="2 3" key="1">
    <citation type="submission" date="2019-05" db="EMBL/GenBank/DDBJ databases">
        <title>Genome of Alcanivorax gelatiniphagus, an oil degrading marine bacteria.</title>
        <authorList>
            <person name="Kwon K.K."/>
        </authorList>
    </citation>
    <scope>NUCLEOTIDE SEQUENCE [LARGE SCALE GENOMIC DNA]</scope>
    <source>
        <strain evidence="2 3">MEBiC 08158</strain>
    </source>
</reference>
<organism evidence="2 3">
    <name type="scientific">Alloalcanivorax gelatiniphagus</name>
    <dbReference type="NCBI Taxonomy" id="1194167"/>
    <lineage>
        <taxon>Bacteria</taxon>
        <taxon>Pseudomonadati</taxon>
        <taxon>Pseudomonadota</taxon>
        <taxon>Gammaproteobacteria</taxon>
        <taxon>Oceanospirillales</taxon>
        <taxon>Alcanivoracaceae</taxon>
        <taxon>Alloalcanivorax</taxon>
    </lineage>
</organism>
<dbReference type="EMBL" id="VCQT01000001">
    <property type="protein sequence ID" value="TMW15232.1"/>
    <property type="molecule type" value="Genomic_DNA"/>
</dbReference>
<feature type="signal peptide" evidence="1">
    <location>
        <begin position="1"/>
        <end position="21"/>
    </location>
</feature>
<comment type="caution">
    <text evidence="2">The sequence shown here is derived from an EMBL/GenBank/DDBJ whole genome shotgun (WGS) entry which is preliminary data.</text>
</comment>
<protein>
    <recommendedName>
        <fullName evidence="4">Lipoprotein</fullName>
    </recommendedName>
</protein>
<sequence length="308" mass="33281">MKLEKHHAMAALLAASLLLSACNDDNYRPDPEPEASTGALVLTEDNAARVTGDILVLNGFLLFGPQTLFFPINNLMDEGTCLSGQGSVVEDEQGRPARLTANDCVVEENGPDNRITVDGALSIEYSSDDGESPPSLIKADDYSVLIEDGNPQSEMNSRIVFRFDGVMPVNFESGLESPNFENMNGTMSYLIDVEQNNERQGGDFNWVLKDYTQRVSDQGTGPVMELSGQVGLTGGSITLVTHAPITPFVYQLCPTQGDLTLQGGEGTSLNLTVVEPDDILITLNGVGTHYTCEEFEQWVTEAIGPLLL</sequence>
<evidence type="ECO:0000313" key="2">
    <source>
        <dbReference type="EMBL" id="TMW15232.1"/>
    </source>
</evidence>
<dbReference type="Proteomes" id="UP000739180">
    <property type="component" value="Unassembled WGS sequence"/>
</dbReference>
<gene>
    <name evidence="2" type="ORF">FGS76_00235</name>
</gene>
<dbReference type="PROSITE" id="PS51257">
    <property type="entry name" value="PROKAR_LIPOPROTEIN"/>
    <property type="match status" value="1"/>
</dbReference>
<name>A0ABY2XS64_9GAMM</name>
<keyword evidence="3" id="KW-1185">Reference proteome</keyword>
<evidence type="ECO:0008006" key="4">
    <source>
        <dbReference type="Google" id="ProtNLM"/>
    </source>
</evidence>
<keyword evidence="1" id="KW-0732">Signal</keyword>
<feature type="chain" id="PRO_5046524878" description="Lipoprotein" evidence="1">
    <location>
        <begin position="22"/>
        <end position="308"/>
    </location>
</feature>
<evidence type="ECO:0000313" key="3">
    <source>
        <dbReference type="Proteomes" id="UP000739180"/>
    </source>
</evidence>
<evidence type="ECO:0000256" key="1">
    <source>
        <dbReference type="SAM" id="SignalP"/>
    </source>
</evidence>
<proteinExistence type="predicted"/>